<evidence type="ECO:0000313" key="13">
    <source>
        <dbReference type="EMBL" id="KIM20195.1"/>
    </source>
</evidence>
<dbReference type="UniPathway" id="UPA00545">
    <property type="reaction ID" value="UER00823"/>
</dbReference>
<comment type="function">
    <text evidence="11">Involved in maceration and soft-rotting of plant tissue.</text>
</comment>
<keyword evidence="6 11" id="KW-0732">Signal</keyword>
<comment type="pathway">
    <text evidence="2 11">Glycan metabolism; pectin degradation; 2-dehydro-3-deoxy-D-gluconate from pectin: step 1/5.</text>
</comment>
<evidence type="ECO:0000256" key="1">
    <source>
        <dbReference type="ARBA" id="ARBA00004613"/>
    </source>
</evidence>
<protein>
    <recommendedName>
        <fullName evidence="4 11">Pectinesterase</fullName>
        <ecNumber evidence="4 11">3.1.1.11</ecNumber>
    </recommendedName>
</protein>
<dbReference type="Gene3D" id="2.160.20.10">
    <property type="entry name" value="Single-stranded right-handed beta-helix, Pectin lyase-like"/>
    <property type="match status" value="1"/>
</dbReference>
<dbReference type="InterPro" id="IPR000070">
    <property type="entry name" value="Pectinesterase_cat"/>
</dbReference>
<dbReference type="InterPro" id="IPR000254">
    <property type="entry name" value="CBD"/>
</dbReference>
<evidence type="ECO:0000256" key="9">
    <source>
        <dbReference type="ARBA" id="ARBA00047928"/>
    </source>
</evidence>
<dbReference type="PANTHER" id="PTHR31321:SF57">
    <property type="entry name" value="PECTINESTERASE 53-RELATED"/>
    <property type="match status" value="1"/>
</dbReference>
<evidence type="ECO:0000256" key="10">
    <source>
        <dbReference type="PROSITE-ProRule" id="PRU10040"/>
    </source>
</evidence>
<evidence type="ECO:0000313" key="14">
    <source>
        <dbReference type="Proteomes" id="UP000054097"/>
    </source>
</evidence>
<dbReference type="InterPro" id="IPR033131">
    <property type="entry name" value="Pectinesterase_Asp_AS"/>
</dbReference>
<reference evidence="13 14" key="1">
    <citation type="submission" date="2014-04" db="EMBL/GenBank/DDBJ databases">
        <authorList>
            <consortium name="DOE Joint Genome Institute"/>
            <person name="Kuo A."/>
            <person name="Zuccaro A."/>
            <person name="Kohler A."/>
            <person name="Nagy L.G."/>
            <person name="Floudas D."/>
            <person name="Copeland A."/>
            <person name="Barry K.W."/>
            <person name="Cichocki N."/>
            <person name="Veneault-Fourrey C."/>
            <person name="LaButti K."/>
            <person name="Lindquist E.A."/>
            <person name="Lipzen A."/>
            <person name="Lundell T."/>
            <person name="Morin E."/>
            <person name="Murat C."/>
            <person name="Sun H."/>
            <person name="Tunlid A."/>
            <person name="Henrissat B."/>
            <person name="Grigoriev I.V."/>
            <person name="Hibbett D.S."/>
            <person name="Martin F."/>
            <person name="Nordberg H.P."/>
            <person name="Cantor M.N."/>
            <person name="Hua S.X."/>
        </authorList>
    </citation>
    <scope>NUCLEOTIDE SEQUENCE [LARGE SCALE GENOMIC DNA]</scope>
    <source>
        <strain evidence="13 14">MAFF 305830</strain>
    </source>
</reference>
<dbReference type="HOGENOM" id="CLU_012243_1_2_1"/>
<evidence type="ECO:0000256" key="6">
    <source>
        <dbReference type="ARBA" id="ARBA00022729"/>
    </source>
</evidence>
<sequence>MLVHRPPVGALTALLSALILAPLAQAQAGAWEQCGGSGWAGATTCISGYTCVYSNEWYSQCLLASTTTTTTKAATTTTTTTAAASTASRTSTPSGCLTVRGSGTKSGEYSTIAAALTALGSTTTSKCIFIYSGTYSEKLTINYGGPLTIYGYTTNTGSYTSNAVTITQTQSSAQAGSLDASSTVNIVSANFKAYNINFVNGYGAGAQAVAVTANGNKQGYYGCSFKGYQDTLYAKSGLQYYSNCYIEGAVDYIFGKAAAWFGECIIASNGGGYITANSRETSSDTSWYVFDHSTITAASGASVVGKVYLGRPWRVLARVIYQNSVLTNVVNAAGWTTMADGATPIFQEYNNSGAGSDTSKRHAYFTAATSAVSKNTLWGSDWQSWVDTSY</sequence>
<comment type="subcellular location">
    <subcellularLocation>
        <location evidence="1 11">Secreted</location>
    </subcellularLocation>
</comment>
<evidence type="ECO:0000256" key="5">
    <source>
        <dbReference type="ARBA" id="ARBA00022525"/>
    </source>
</evidence>
<dbReference type="SUPFAM" id="SSF51126">
    <property type="entry name" value="Pectin lyase-like"/>
    <property type="match status" value="1"/>
</dbReference>
<reference evidence="14" key="2">
    <citation type="submission" date="2015-01" db="EMBL/GenBank/DDBJ databases">
        <title>Evolutionary Origins and Diversification of the Mycorrhizal Mutualists.</title>
        <authorList>
            <consortium name="DOE Joint Genome Institute"/>
            <consortium name="Mycorrhizal Genomics Consortium"/>
            <person name="Kohler A."/>
            <person name="Kuo A."/>
            <person name="Nagy L.G."/>
            <person name="Floudas D."/>
            <person name="Copeland A."/>
            <person name="Barry K.W."/>
            <person name="Cichocki N."/>
            <person name="Veneault-Fourrey C."/>
            <person name="LaButti K."/>
            <person name="Lindquist E.A."/>
            <person name="Lipzen A."/>
            <person name="Lundell T."/>
            <person name="Morin E."/>
            <person name="Murat C."/>
            <person name="Riley R."/>
            <person name="Ohm R."/>
            <person name="Sun H."/>
            <person name="Tunlid A."/>
            <person name="Henrissat B."/>
            <person name="Grigoriev I.V."/>
            <person name="Hibbett D.S."/>
            <person name="Martin F."/>
        </authorList>
    </citation>
    <scope>NUCLEOTIDE SEQUENCE [LARGE SCALE GENOMIC DNA]</scope>
    <source>
        <strain evidence="14">MAFF 305830</strain>
    </source>
</reference>
<dbReference type="GO" id="GO:0030248">
    <property type="term" value="F:cellulose binding"/>
    <property type="evidence" value="ECO:0007669"/>
    <property type="project" value="InterPro"/>
</dbReference>
<feature type="domain" description="CBM1" evidence="12">
    <location>
        <begin position="26"/>
        <end position="62"/>
    </location>
</feature>
<dbReference type="PANTHER" id="PTHR31321">
    <property type="entry name" value="ACYL-COA THIOESTER HYDROLASE YBHC-RELATED"/>
    <property type="match status" value="1"/>
</dbReference>
<dbReference type="GO" id="GO:0045490">
    <property type="term" value="P:pectin catabolic process"/>
    <property type="evidence" value="ECO:0007669"/>
    <property type="project" value="UniProtKB-UniRule"/>
</dbReference>
<dbReference type="InterPro" id="IPR011050">
    <property type="entry name" value="Pectin_lyase_fold/virulence"/>
</dbReference>
<evidence type="ECO:0000256" key="8">
    <source>
        <dbReference type="ARBA" id="ARBA00023085"/>
    </source>
</evidence>
<evidence type="ECO:0000259" key="12">
    <source>
        <dbReference type="PROSITE" id="PS51164"/>
    </source>
</evidence>
<keyword evidence="11" id="KW-0961">Cell wall biogenesis/degradation</keyword>
<evidence type="ECO:0000256" key="3">
    <source>
        <dbReference type="ARBA" id="ARBA00008891"/>
    </source>
</evidence>
<dbReference type="InterPro" id="IPR012334">
    <property type="entry name" value="Pectin_lyas_fold"/>
</dbReference>
<proteinExistence type="inferred from homology"/>
<keyword evidence="8 11" id="KW-0063">Aspartyl esterase</keyword>
<evidence type="ECO:0000256" key="7">
    <source>
        <dbReference type="ARBA" id="ARBA00022801"/>
    </source>
</evidence>
<feature type="signal peptide" evidence="11">
    <location>
        <begin position="1"/>
        <end position="26"/>
    </location>
</feature>
<dbReference type="PROSITE" id="PS00503">
    <property type="entry name" value="PECTINESTERASE_2"/>
    <property type="match status" value="1"/>
</dbReference>
<evidence type="ECO:0000256" key="4">
    <source>
        <dbReference type="ARBA" id="ARBA00013229"/>
    </source>
</evidence>
<name>A0A0C3A6D3_SERVB</name>
<dbReference type="InterPro" id="IPR035971">
    <property type="entry name" value="CBD_sf"/>
</dbReference>
<dbReference type="SUPFAM" id="SSF57180">
    <property type="entry name" value="Cellulose-binding domain"/>
    <property type="match status" value="1"/>
</dbReference>
<dbReference type="PROSITE" id="PS51164">
    <property type="entry name" value="CBM1_2"/>
    <property type="match status" value="1"/>
</dbReference>
<evidence type="ECO:0000256" key="2">
    <source>
        <dbReference type="ARBA" id="ARBA00005184"/>
    </source>
</evidence>
<dbReference type="Pfam" id="PF01095">
    <property type="entry name" value="Pectinesterase"/>
    <property type="match status" value="1"/>
</dbReference>
<keyword evidence="14" id="KW-1185">Reference proteome</keyword>
<comment type="catalytic activity">
    <reaction evidence="9 11">
        <text>[(1-&gt;4)-alpha-D-galacturonosyl methyl ester](n) + n H2O = [(1-&gt;4)-alpha-D-galacturonosyl](n) + n methanol + n H(+)</text>
        <dbReference type="Rhea" id="RHEA:22380"/>
        <dbReference type="Rhea" id="RHEA-COMP:14570"/>
        <dbReference type="Rhea" id="RHEA-COMP:14573"/>
        <dbReference type="ChEBI" id="CHEBI:15377"/>
        <dbReference type="ChEBI" id="CHEBI:15378"/>
        <dbReference type="ChEBI" id="CHEBI:17790"/>
        <dbReference type="ChEBI" id="CHEBI:140522"/>
        <dbReference type="ChEBI" id="CHEBI:140523"/>
        <dbReference type="EC" id="3.1.1.11"/>
    </reaction>
</comment>
<comment type="similarity">
    <text evidence="3">Belongs to the pectinesterase family.</text>
</comment>
<feature type="chain" id="PRO_5005111239" description="Pectinesterase" evidence="11">
    <location>
        <begin position="27"/>
        <end position="390"/>
    </location>
</feature>
<dbReference type="OrthoDB" id="2019149at2759"/>
<keyword evidence="5 11" id="KW-0964">Secreted</keyword>
<dbReference type="Proteomes" id="UP000054097">
    <property type="component" value="Unassembled WGS sequence"/>
</dbReference>
<feature type="active site" evidence="10">
    <location>
        <position position="251"/>
    </location>
</feature>
<dbReference type="GO" id="GO:0042545">
    <property type="term" value="P:cell wall modification"/>
    <property type="evidence" value="ECO:0007669"/>
    <property type="project" value="UniProtKB-UniRule"/>
</dbReference>
<dbReference type="STRING" id="933852.A0A0C3A6D3"/>
<dbReference type="PROSITE" id="PS00562">
    <property type="entry name" value="CBM1_1"/>
    <property type="match status" value="1"/>
</dbReference>
<accession>A0A0C3A6D3</accession>
<dbReference type="Pfam" id="PF00734">
    <property type="entry name" value="CBM_1"/>
    <property type="match status" value="1"/>
</dbReference>
<evidence type="ECO:0000256" key="11">
    <source>
        <dbReference type="RuleBase" id="RU000589"/>
    </source>
</evidence>
<dbReference type="SMART" id="SM00236">
    <property type="entry name" value="fCBD"/>
    <property type="match status" value="1"/>
</dbReference>
<dbReference type="GO" id="GO:0030599">
    <property type="term" value="F:pectinesterase activity"/>
    <property type="evidence" value="ECO:0007669"/>
    <property type="project" value="UniProtKB-UniRule"/>
</dbReference>
<dbReference type="GO" id="GO:0005576">
    <property type="term" value="C:extracellular region"/>
    <property type="evidence" value="ECO:0007669"/>
    <property type="project" value="UniProtKB-SubCell"/>
</dbReference>
<dbReference type="EC" id="3.1.1.11" evidence="4 11"/>
<dbReference type="AlphaFoldDB" id="A0A0C3A6D3"/>
<dbReference type="EMBL" id="KN824463">
    <property type="protein sequence ID" value="KIM20195.1"/>
    <property type="molecule type" value="Genomic_DNA"/>
</dbReference>
<keyword evidence="7 11" id="KW-0378">Hydrolase</keyword>
<dbReference type="FunFam" id="2.160.20.10:FF:000014">
    <property type="entry name" value="Pectinesterase"/>
    <property type="match status" value="1"/>
</dbReference>
<gene>
    <name evidence="13" type="ORF">M408DRAFT_308916</name>
</gene>
<organism evidence="13 14">
    <name type="scientific">Serendipita vermifera MAFF 305830</name>
    <dbReference type="NCBI Taxonomy" id="933852"/>
    <lineage>
        <taxon>Eukaryota</taxon>
        <taxon>Fungi</taxon>
        <taxon>Dikarya</taxon>
        <taxon>Basidiomycota</taxon>
        <taxon>Agaricomycotina</taxon>
        <taxon>Agaricomycetes</taxon>
        <taxon>Sebacinales</taxon>
        <taxon>Serendipitaceae</taxon>
        <taxon>Serendipita</taxon>
    </lineage>
</organism>